<dbReference type="PROSITE" id="PS00439">
    <property type="entry name" value="ACYLTRANSF_C_1"/>
    <property type="match status" value="1"/>
</dbReference>
<evidence type="ECO:0000256" key="4">
    <source>
        <dbReference type="PIRSR" id="PIRSR600542-1"/>
    </source>
</evidence>
<dbReference type="PANTHER" id="PTHR22589:SF107">
    <property type="entry name" value="CHOLINE_CARNITINE ACYLTRANSFERASE DOMAIN-CONTAINING PROTEIN"/>
    <property type="match status" value="1"/>
</dbReference>
<comment type="caution">
    <text evidence="6">The sequence shown here is derived from an EMBL/GenBank/DDBJ whole genome shotgun (WGS) entry which is preliminary data.</text>
</comment>
<comment type="similarity">
    <text evidence="1">Belongs to the carnitine/choline acetyltransferase family.</text>
</comment>
<evidence type="ECO:0000256" key="3">
    <source>
        <dbReference type="ARBA" id="ARBA00023315"/>
    </source>
</evidence>
<gene>
    <name evidence="6" type="ORF">IEO21_07141</name>
</gene>
<dbReference type="PANTHER" id="PTHR22589">
    <property type="entry name" value="CARNITINE O-ACYLTRANSFERASE"/>
    <property type="match status" value="1"/>
</dbReference>
<sequence length="652" mass="73386">MRARASSSSPTTLPRLPVPDLRQTLQKYLVSLEPFMLEDQANGGLPREDSYNHRVKLVEDFERGLGRICQDRLHALDRSSPNNWLDDNFWMKKAYHESRAPLLVNSNWWLAFHNDPAIPDDVILGRPSSANGGITDWQVRRAAWLVSRVLDWKSRLDRQDMYPDTTRAGIWLRNTTAKIFSISRVPQTRCDTLSPLPAPTDSDARKLLVLVHDWFYAVEVVDDDFRFLSSDELERRLSAVVADVVARLENGEHAVPVCVLSADDRDRWTENLGHLLSLSPQNHAILRTIHHSLFALSLDHYTYALPAGGVTDDALPTPCTVPEVTAHLHNVRSGHAARPAHNRWYDKPFTLIVESNTRAGAIGEHSPCDALVPSIVAEYAVVQSIEQDAFGPFPGVTPHQVQGWERLDWVVDEHVERECITAEARAKAIVEDSDDGILWFDAYGTDWIKNTARLSPDSYIQMALQLAWYRTRGCFTATYETALTRLFKNGRTETIRTFTTDSRAFVLAMVDPQSSSGARQSLLQRAVQTHTNLTRQAATGRGIDRHLLGLQMMMLPGERHELFEDEMFARSQTWKLSTSGLSAGCQFRGTGFGASYHDGYGINYLAGPDTIKFGIESKHSHPETSTECLKNAIAHALMDMYQLHDPSELSHL</sequence>
<protein>
    <recommendedName>
        <fullName evidence="5">Choline/carnitine acyltransferase domain-containing protein</fullName>
    </recommendedName>
</protein>
<dbReference type="EMBL" id="JADOXO010000188">
    <property type="protein sequence ID" value="KAF9810059.1"/>
    <property type="molecule type" value="Genomic_DNA"/>
</dbReference>
<feature type="active site" description="Proton acceptor" evidence="4">
    <location>
        <position position="365"/>
    </location>
</feature>
<reference evidence="6" key="1">
    <citation type="submission" date="2020-11" db="EMBL/GenBank/DDBJ databases">
        <authorList>
            <person name="Koelle M."/>
            <person name="Horta M.A.C."/>
            <person name="Nowrousian M."/>
            <person name="Ohm R.A."/>
            <person name="Benz P."/>
            <person name="Pilgard A."/>
        </authorList>
    </citation>
    <scope>NUCLEOTIDE SEQUENCE</scope>
    <source>
        <strain evidence="6">FPRL280</strain>
    </source>
</reference>
<keyword evidence="2" id="KW-0808">Transferase</keyword>
<feature type="domain" description="Choline/carnitine acyltransferase" evidence="5">
    <location>
        <begin position="16"/>
        <end position="633"/>
    </location>
</feature>
<evidence type="ECO:0000256" key="2">
    <source>
        <dbReference type="ARBA" id="ARBA00022679"/>
    </source>
</evidence>
<dbReference type="Gene3D" id="3.30.559.70">
    <property type="entry name" value="Choline/Carnitine o-acyltransferase, domain 2"/>
    <property type="match status" value="1"/>
</dbReference>
<dbReference type="InterPro" id="IPR039551">
    <property type="entry name" value="Cho/carn_acyl_trans"/>
</dbReference>
<accession>A0A8H7TZY4</accession>
<evidence type="ECO:0000259" key="5">
    <source>
        <dbReference type="Pfam" id="PF00755"/>
    </source>
</evidence>
<evidence type="ECO:0000313" key="7">
    <source>
        <dbReference type="Proteomes" id="UP000639403"/>
    </source>
</evidence>
<keyword evidence="3" id="KW-0012">Acyltransferase</keyword>
<dbReference type="SUPFAM" id="SSF52777">
    <property type="entry name" value="CoA-dependent acyltransferases"/>
    <property type="match status" value="2"/>
</dbReference>
<evidence type="ECO:0000256" key="1">
    <source>
        <dbReference type="ARBA" id="ARBA00005232"/>
    </source>
</evidence>
<evidence type="ECO:0000313" key="6">
    <source>
        <dbReference type="EMBL" id="KAF9810059.1"/>
    </source>
</evidence>
<name>A0A8H7TZY4_9APHY</name>
<dbReference type="Gene3D" id="3.30.559.10">
    <property type="entry name" value="Chloramphenicol acetyltransferase-like domain"/>
    <property type="match status" value="1"/>
</dbReference>
<reference evidence="6" key="2">
    <citation type="journal article" name="Front. Microbiol.">
        <title>Degradative Capacity of Two Strains of Rhodonia placenta: From Phenotype to Genotype.</title>
        <authorList>
            <person name="Kolle M."/>
            <person name="Horta M.A.C."/>
            <person name="Nowrousian M."/>
            <person name="Ohm R.A."/>
            <person name="Benz J.P."/>
            <person name="Pilgard A."/>
        </authorList>
    </citation>
    <scope>NUCLEOTIDE SEQUENCE</scope>
    <source>
        <strain evidence="6">FPRL280</strain>
    </source>
</reference>
<dbReference type="InterPro" id="IPR042231">
    <property type="entry name" value="Cho/carn_acyl_trans_2"/>
</dbReference>
<dbReference type="GO" id="GO:0016746">
    <property type="term" value="F:acyltransferase activity"/>
    <property type="evidence" value="ECO:0007669"/>
    <property type="project" value="UniProtKB-KW"/>
</dbReference>
<dbReference type="AlphaFoldDB" id="A0A8H7TZY4"/>
<dbReference type="Proteomes" id="UP000639403">
    <property type="component" value="Unassembled WGS sequence"/>
</dbReference>
<dbReference type="InterPro" id="IPR023213">
    <property type="entry name" value="CAT-like_dom_sf"/>
</dbReference>
<proteinExistence type="inferred from homology"/>
<dbReference type="InterPro" id="IPR000542">
    <property type="entry name" value="Carn_acyl_trans"/>
</dbReference>
<dbReference type="Pfam" id="PF00755">
    <property type="entry name" value="Carn_acyltransf"/>
    <property type="match status" value="1"/>
</dbReference>
<organism evidence="6 7">
    <name type="scientific">Rhodonia placenta</name>
    <dbReference type="NCBI Taxonomy" id="104341"/>
    <lineage>
        <taxon>Eukaryota</taxon>
        <taxon>Fungi</taxon>
        <taxon>Dikarya</taxon>
        <taxon>Basidiomycota</taxon>
        <taxon>Agaricomycotina</taxon>
        <taxon>Agaricomycetes</taxon>
        <taxon>Polyporales</taxon>
        <taxon>Adustoporiaceae</taxon>
        <taxon>Rhodonia</taxon>
    </lineage>
</organism>